<proteinExistence type="predicted"/>
<evidence type="ECO:0000313" key="1">
    <source>
        <dbReference type="EMBL" id="JAH24660.1"/>
    </source>
</evidence>
<accession>A0A0E9R837</accession>
<name>A0A0E9R837_ANGAN</name>
<reference evidence="1" key="2">
    <citation type="journal article" date="2015" name="Fish Shellfish Immunol.">
        <title>Early steps in the European eel (Anguilla anguilla)-Vibrio vulnificus interaction in the gills: Role of the RtxA13 toxin.</title>
        <authorList>
            <person name="Callol A."/>
            <person name="Pajuelo D."/>
            <person name="Ebbesson L."/>
            <person name="Teles M."/>
            <person name="MacKenzie S."/>
            <person name="Amaro C."/>
        </authorList>
    </citation>
    <scope>NUCLEOTIDE SEQUENCE</scope>
</reference>
<dbReference type="EMBL" id="GBXM01083917">
    <property type="protein sequence ID" value="JAH24660.1"/>
    <property type="molecule type" value="Transcribed_RNA"/>
</dbReference>
<reference evidence="1" key="1">
    <citation type="submission" date="2014-11" db="EMBL/GenBank/DDBJ databases">
        <authorList>
            <person name="Amaro Gonzalez C."/>
        </authorList>
    </citation>
    <scope>NUCLEOTIDE SEQUENCE</scope>
</reference>
<sequence>MTWPRIVSEYETVAGSVTLVPVVD</sequence>
<organism evidence="1">
    <name type="scientific">Anguilla anguilla</name>
    <name type="common">European freshwater eel</name>
    <name type="synonym">Muraena anguilla</name>
    <dbReference type="NCBI Taxonomy" id="7936"/>
    <lineage>
        <taxon>Eukaryota</taxon>
        <taxon>Metazoa</taxon>
        <taxon>Chordata</taxon>
        <taxon>Craniata</taxon>
        <taxon>Vertebrata</taxon>
        <taxon>Euteleostomi</taxon>
        <taxon>Actinopterygii</taxon>
        <taxon>Neopterygii</taxon>
        <taxon>Teleostei</taxon>
        <taxon>Anguilliformes</taxon>
        <taxon>Anguillidae</taxon>
        <taxon>Anguilla</taxon>
    </lineage>
</organism>
<protein>
    <submittedName>
        <fullName evidence="1">Uncharacterized protein</fullName>
    </submittedName>
</protein>
<dbReference type="AlphaFoldDB" id="A0A0E9R837"/>